<comment type="pathway">
    <text evidence="7">Protein modification; lipoprotein biosynthesis (diacylglyceryl transfer).</text>
</comment>
<dbReference type="HAMAP" id="MF_01147">
    <property type="entry name" value="Lgt"/>
    <property type="match status" value="1"/>
</dbReference>
<evidence type="ECO:0000256" key="6">
    <source>
        <dbReference type="ARBA" id="ARBA00023136"/>
    </source>
</evidence>
<keyword evidence="5 7" id="KW-1133">Transmembrane helix</keyword>
<dbReference type="Proteomes" id="UP000242972">
    <property type="component" value="Unassembled WGS sequence"/>
</dbReference>
<keyword evidence="3 7" id="KW-0808">Transferase</keyword>
<sequence>MYVAKLHPFAFKIGPLGVHWYGIFMVMAILGGAWYLIERGRQLGEDPDRLSNITLWTVLWGVIGARLVFVLANEPQWIWTDPVQILRIWDGGLAYDGAVGLGVLALWYQLRKKPLVFNHLVDWTVPGIGLGIFMVRIGNIFNHEVLGRMTELGFGRWPEQLIGSSIGVILIVRYFWIERYRTPPPGYQFWSAMFYYAILRGFVGETTRDNPLYIWHYINPHWGIGFTTLMQLFTLPIMLFTWLMMRRTWRKSATRLEGPGLGVAEEPSLSGASDQ</sequence>
<dbReference type="InterPro" id="IPR001640">
    <property type="entry name" value="Lgt"/>
</dbReference>
<dbReference type="Pfam" id="PF01790">
    <property type="entry name" value="LGT"/>
    <property type="match status" value="1"/>
</dbReference>
<evidence type="ECO:0000313" key="8">
    <source>
        <dbReference type="EMBL" id="PSR32346.1"/>
    </source>
</evidence>
<comment type="catalytic activity">
    <reaction evidence="7">
        <text>L-cysteinyl-[prolipoprotein] + a 1,2-diacyl-sn-glycero-3-phospho-(1'-sn-glycerol) = an S-1,2-diacyl-sn-glyceryl-L-cysteinyl-[prolipoprotein] + sn-glycerol 1-phosphate + H(+)</text>
        <dbReference type="Rhea" id="RHEA:56712"/>
        <dbReference type="Rhea" id="RHEA-COMP:14679"/>
        <dbReference type="Rhea" id="RHEA-COMP:14680"/>
        <dbReference type="ChEBI" id="CHEBI:15378"/>
        <dbReference type="ChEBI" id="CHEBI:29950"/>
        <dbReference type="ChEBI" id="CHEBI:57685"/>
        <dbReference type="ChEBI" id="CHEBI:64716"/>
        <dbReference type="ChEBI" id="CHEBI:140658"/>
        <dbReference type="EC" id="2.5.1.145"/>
    </reaction>
</comment>
<dbReference type="EMBL" id="PXYW01000044">
    <property type="protein sequence ID" value="PSR32346.1"/>
    <property type="molecule type" value="Genomic_DNA"/>
</dbReference>
<dbReference type="PANTHER" id="PTHR30589:SF0">
    <property type="entry name" value="PHOSPHATIDYLGLYCEROL--PROLIPOPROTEIN DIACYLGLYCERYL TRANSFERASE"/>
    <property type="match status" value="1"/>
</dbReference>
<keyword evidence="4 7" id="KW-0812">Transmembrane</keyword>
<reference evidence="8 9" key="1">
    <citation type="journal article" date="2014" name="BMC Genomics">
        <title>Comparison of environmental and isolate Sulfobacillus genomes reveals diverse carbon, sulfur, nitrogen, and hydrogen metabolisms.</title>
        <authorList>
            <person name="Justice N.B."/>
            <person name="Norman A."/>
            <person name="Brown C.T."/>
            <person name="Singh A."/>
            <person name="Thomas B.C."/>
            <person name="Banfield J.F."/>
        </authorList>
    </citation>
    <scope>NUCLEOTIDE SEQUENCE [LARGE SCALE GENOMIC DNA]</scope>
    <source>
        <strain evidence="8">AMDSBA4</strain>
    </source>
</reference>
<evidence type="ECO:0000313" key="9">
    <source>
        <dbReference type="Proteomes" id="UP000242972"/>
    </source>
</evidence>
<comment type="function">
    <text evidence="7">Catalyzes the transfer of the diacylglyceryl group from phosphatidylglycerol to the sulfhydryl group of the N-terminal cysteine of a prolipoprotein, the first step in the formation of mature lipoproteins.</text>
</comment>
<dbReference type="GO" id="GO:0005886">
    <property type="term" value="C:plasma membrane"/>
    <property type="evidence" value="ECO:0007669"/>
    <property type="project" value="UniProtKB-SubCell"/>
</dbReference>
<dbReference type="UniPathway" id="UPA00664"/>
<dbReference type="PANTHER" id="PTHR30589">
    <property type="entry name" value="PROLIPOPROTEIN DIACYLGLYCERYL TRANSFERASE"/>
    <property type="match status" value="1"/>
</dbReference>
<gene>
    <name evidence="7" type="primary">lgt</name>
    <name evidence="8" type="ORF">C7B46_14750</name>
</gene>
<evidence type="ECO:0000256" key="3">
    <source>
        <dbReference type="ARBA" id="ARBA00022679"/>
    </source>
</evidence>
<evidence type="ECO:0000256" key="7">
    <source>
        <dbReference type="HAMAP-Rule" id="MF_01147"/>
    </source>
</evidence>
<evidence type="ECO:0000256" key="4">
    <source>
        <dbReference type="ARBA" id="ARBA00022692"/>
    </source>
</evidence>
<protein>
    <recommendedName>
        <fullName evidence="7">Phosphatidylglycerol--prolipoprotein diacylglyceryl transferase</fullName>
        <ecNumber evidence="7">2.5.1.145</ecNumber>
    </recommendedName>
</protein>
<dbReference type="GO" id="GO:0042158">
    <property type="term" value="P:lipoprotein biosynthetic process"/>
    <property type="evidence" value="ECO:0007669"/>
    <property type="project" value="UniProtKB-UniRule"/>
</dbReference>
<feature type="transmembrane region" description="Helical" evidence="7">
    <location>
        <begin position="186"/>
        <end position="203"/>
    </location>
</feature>
<comment type="similarity">
    <text evidence="1 7">Belongs to the Lgt family.</text>
</comment>
<evidence type="ECO:0000256" key="5">
    <source>
        <dbReference type="ARBA" id="ARBA00022989"/>
    </source>
</evidence>
<keyword evidence="8" id="KW-0449">Lipoprotein</keyword>
<keyword evidence="6 7" id="KW-0472">Membrane</keyword>
<feature type="transmembrane region" description="Helical" evidence="7">
    <location>
        <begin position="223"/>
        <end position="245"/>
    </location>
</feature>
<name>A0A2T2XD27_9FIRM</name>
<feature type="transmembrane region" description="Helical" evidence="7">
    <location>
        <begin position="161"/>
        <end position="177"/>
    </location>
</feature>
<evidence type="ECO:0000256" key="2">
    <source>
        <dbReference type="ARBA" id="ARBA00022475"/>
    </source>
</evidence>
<dbReference type="AlphaFoldDB" id="A0A2T2XD27"/>
<accession>A0A2T2XD27</accession>
<proteinExistence type="inferred from homology"/>
<organism evidence="8 9">
    <name type="scientific">Sulfobacillus benefaciens</name>
    <dbReference type="NCBI Taxonomy" id="453960"/>
    <lineage>
        <taxon>Bacteria</taxon>
        <taxon>Bacillati</taxon>
        <taxon>Bacillota</taxon>
        <taxon>Clostridia</taxon>
        <taxon>Eubacteriales</taxon>
        <taxon>Clostridiales Family XVII. Incertae Sedis</taxon>
        <taxon>Sulfobacillus</taxon>
    </lineage>
</organism>
<feature type="binding site" evidence="7">
    <location>
        <position position="136"/>
    </location>
    <ligand>
        <name>a 1,2-diacyl-sn-glycero-3-phospho-(1'-sn-glycerol)</name>
        <dbReference type="ChEBI" id="CHEBI:64716"/>
    </ligand>
</feature>
<comment type="caution">
    <text evidence="8">The sequence shown here is derived from an EMBL/GenBank/DDBJ whole genome shotgun (WGS) entry which is preliminary data.</text>
</comment>
<comment type="subcellular location">
    <subcellularLocation>
        <location evidence="7">Cell membrane</location>
        <topology evidence="7">Multi-pass membrane protein</topology>
    </subcellularLocation>
</comment>
<feature type="transmembrane region" description="Helical" evidence="7">
    <location>
        <begin position="20"/>
        <end position="37"/>
    </location>
</feature>
<keyword evidence="2 7" id="KW-1003">Cell membrane</keyword>
<dbReference type="GO" id="GO:0008961">
    <property type="term" value="F:phosphatidylglycerol-prolipoprotein diacylglyceryl transferase activity"/>
    <property type="evidence" value="ECO:0007669"/>
    <property type="project" value="UniProtKB-UniRule"/>
</dbReference>
<dbReference type="EC" id="2.5.1.145" evidence="7"/>
<evidence type="ECO:0000256" key="1">
    <source>
        <dbReference type="ARBA" id="ARBA00007150"/>
    </source>
</evidence>
<feature type="transmembrane region" description="Helical" evidence="7">
    <location>
        <begin position="92"/>
        <end position="108"/>
    </location>
</feature>
<feature type="transmembrane region" description="Helical" evidence="7">
    <location>
        <begin position="120"/>
        <end position="141"/>
    </location>
</feature>
<feature type="transmembrane region" description="Helical" evidence="7">
    <location>
        <begin position="49"/>
        <end position="72"/>
    </location>
</feature>